<dbReference type="AlphaFoldDB" id="A0A6L5QA88"/>
<protein>
    <submittedName>
        <fullName evidence="2">Peptidase M17</fullName>
    </submittedName>
</protein>
<proteinExistence type="predicted"/>
<dbReference type="EMBL" id="WKJM01000001">
    <property type="protein sequence ID" value="MRX06596.1"/>
    <property type="molecule type" value="Genomic_DNA"/>
</dbReference>
<name>A0A6L5QA88_9BURK</name>
<reference evidence="2 3" key="1">
    <citation type="submission" date="2019-11" db="EMBL/GenBank/DDBJ databases">
        <title>Novel species isolated from a subtropical stream in China.</title>
        <authorList>
            <person name="Lu H."/>
        </authorList>
    </citation>
    <scope>NUCLEOTIDE SEQUENCE [LARGE SCALE GENOMIC DNA]</scope>
    <source>
        <strain evidence="2 3">FT25W</strain>
    </source>
</reference>
<dbReference type="Pfam" id="PF02789">
    <property type="entry name" value="Peptidase_M17_N"/>
    <property type="match status" value="1"/>
</dbReference>
<dbReference type="RefSeq" id="WP_154366977.1">
    <property type="nucleotide sequence ID" value="NZ_WKJM01000001.1"/>
</dbReference>
<dbReference type="InterPro" id="IPR043472">
    <property type="entry name" value="Macro_dom-like"/>
</dbReference>
<dbReference type="SUPFAM" id="SSF52949">
    <property type="entry name" value="Macro domain-like"/>
    <property type="match status" value="1"/>
</dbReference>
<comment type="caution">
    <text evidence="2">The sequence shown here is derived from an EMBL/GenBank/DDBJ whole genome shotgun (WGS) entry which is preliminary data.</text>
</comment>
<gene>
    <name evidence="2" type="ORF">GJ697_01960</name>
</gene>
<dbReference type="GO" id="GO:0006508">
    <property type="term" value="P:proteolysis"/>
    <property type="evidence" value="ECO:0007669"/>
    <property type="project" value="InterPro"/>
</dbReference>
<sequence length="206" mass="21349">MNSLPARLPIGSADGVVFDVVAWGPANADVDLSVACMFEHEMGGAPVAGGLLALDQALGGHLTRLRADGFFPGQAMDTLLISQPPQGMAPRAVLVIGLGDPGTLDGERLRQATRVAMHEAIRHGARTMAFAPSVLDGGHSDNAQLNMQEVMLEGMLGALRAELALAAAGLAPRPLLEQCTFDVGAPRLANAAQAFAAAFETLFEAD</sequence>
<dbReference type="GO" id="GO:0070006">
    <property type="term" value="F:metalloaminopeptidase activity"/>
    <property type="evidence" value="ECO:0007669"/>
    <property type="project" value="InterPro"/>
</dbReference>
<evidence type="ECO:0000259" key="1">
    <source>
        <dbReference type="Pfam" id="PF02789"/>
    </source>
</evidence>
<dbReference type="Proteomes" id="UP000481037">
    <property type="component" value="Unassembled WGS sequence"/>
</dbReference>
<evidence type="ECO:0000313" key="2">
    <source>
        <dbReference type="EMBL" id="MRX06596.1"/>
    </source>
</evidence>
<evidence type="ECO:0000313" key="3">
    <source>
        <dbReference type="Proteomes" id="UP000481037"/>
    </source>
</evidence>
<feature type="domain" description="Peptidase M17 leucyl aminopeptidase N-terminal" evidence="1">
    <location>
        <begin position="52"/>
        <end position="141"/>
    </location>
</feature>
<keyword evidence="3" id="KW-1185">Reference proteome</keyword>
<organism evidence="2 3">
    <name type="scientific">Duganella alba</name>
    <dbReference type="NCBI Taxonomy" id="2666081"/>
    <lineage>
        <taxon>Bacteria</taxon>
        <taxon>Pseudomonadati</taxon>
        <taxon>Pseudomonadota</taxon>
        <taxon>Betaproteobacteria</taxon>
        <taxon>Burkholderiales</taxon>
        <taxon>Oxalobacteraceae</taxon>
        <taxon>Telluria group</taxon>
        <taxon>Duganella</taxon>
    </lineage>
</organism>
<accession>A0A6L5QA88</accession>
<dbReference type="InterPro" id="IPR008283">
    <property type="entry name" value="Peptidase_M17_N"/>
</dbReference>
<dbReference type="Gene3D" id="3.40.220.10">
    <property type="entry name" value="Leucine Aminopeptidase, subunit E, domain 1"/>
    <property type="match status" value="1"/>
</dbReference>